<evidence type="ECO:0000313" key="5">
    <source>
        <dbReference type="EMBL" id="GEM90441.1"/>
    </source>
</evidence>
<accession>A0A511RLA0</accession>
<dbReference type="InterPro" id="IPR005623">
    <property type="entry name" value="Chaperone_NapD_NO3_reduct"/>
</dbReference>
<evidence type="ECO:0000256" key="2">
    <source>
        <dbReference type="ARBA" id="ARBA00022490"/>
    </source>
</evidence>
<dbReference type="PANTHER" id="PTHR38603:SF1">
    <property type="entry name" value="CHAPERONE NAPD"/>
    <property type="match status" value="1"/>
</dbReference>
<evidence type="ECO:0000313" key="6">
    <source>
        <dbReference type="Proteomes" id="UP000321827"/>
    </source>
</evidence>
<organism evidence="5 6">
    <name type="scientific">Oceanithermus desulfurans NBRC 100063</name>
    <dbReference type="NCBI Taxonomy" id="1227550"/>
    <lineage>
        <taxon>Bacteria</taxon>
        <taxon>Thermotogati</taxon>
        <taxon>Deinococcota</taxon>
        <taxon>Deinococci</taxon>
        <taxon>Thermales</taxon>
        <taxon>Thermaceae</taxon>
        <taxon>Oceanithermus</taxon>
    </lineage>
</organism>
<dbReference type="Pfam" id="PF03927">
    <property type="entry name" value="NapD"/>
    <property type="match status" value="1"/>
</dbReference>
<dbReference type="RefSeq" id="WP_147148175.1">
    <property type="nucleotide sequence ID" value="NZ_BJXN01000013.1"/>
</dbReference>
<proteinExistence type="inferred from homology"/>
<comment type="subunit">
    <text evidence="4">Interacts with the cytoplasmic NapA precursor.</text>
</comment>
<evidence type="ECO:0000256" key="4">
    <source>
        <dbReference type="HAMAP-Rule" id="MF_02200"/>
    </source>
</evidence>
<dbReference type="GO" id="GO:0005737">
    <property type="term" value="C:cytoplasm"/>
    <property type="evidence" value="ECO:0007669"/>
    <property type="project" value="UniProtKB-SubCell"/>
</dbReference>
<dbReference type="AlphaFoldDB" id="A0A511RLA0"/>
<comment type="similarity">
    <text evidence="4">Belongs to the NapD family.</text>
</comment>
<comment type="subcellular location">
    <subcellularLocation>
        <location evidence="1 4">Cytoplasm</location>
    </subcellularLocation>
</comment>
<reference evidence="5 6" key="1">
    <citation type="submission" date="2019-07" db="EMBL/GenBank/DDBJ databases">
        <title>Whole genome shotgun sequence of Oceanithermus desulfurans NBRC 100063.</title>
        <authorList>
            <person name="Hosoyama A."/>
            <person name="Uohara A."/>
            <person name="Ohji S."/>
            <person name="Ichikawa N."/>
        </authorList>
    </citation>
    <scope>NUCLEOTIDE SEQUENCE [LARGE SCALE GENOMIC DNA]</scope>
    <source>
        <strain evidence="5 6">NBRC 100063</strain>
    </source>
</reference>
<dbReference type="GO" id="GO:0005048">
    <property type="term" value="F:signal sequence binding"/>
    <property type="evidence" value="ECO:0007669"/>
    <property type="project" value="UniProtKB-UniRule"/>
</dbReference>
<dbReference type="Proteomes" id="UP000321827">
    <property type="component" value="Unassembled WGS sequence"/>
</dbReference>
<dbReference type="Gene3D" id="3.30.70.920">
    <property type="match status" value="1"/>
</dbReference>
<keyword evidence="2 4" id="KW-0963">Cytoplasm</keyword>
<dbReference type="GO" id="GO:0051224">
    <property type="term" value="P:negative regulation of protein transport"/>
    <property type="evidence" value="ECO:0007669"/>
    <property type="project" value="UniProtKB-UniRule"/>
</dbReference>
<dbReference type="OrthoDB" id="1120071at2"/>
<name>A0A511RLA0_9DEIN</name>
<gene>
    <name evidence="4" type="primary">napD</name>
    <name evidence="5" type="ORF">ODE01S_18750</name>
</gene>
<keyword evidence="3 4" id="KW-0143">Chaperone</keyword>
<comment type="caution">
    <text evidence="5">The sequence shown here is derived from an EMBL/GenBank/DDBJ whole genome shotgun (WGS) entry which is preliminary data.</text>
</comment>
<evidence type="ECO:0000256" key="3">
    <source>
        <dbReference type="ARBA" id="ARBA00023186"/>
    </source>
</evidence>
<dbReference type="HAMAP" id="MF_02200">
    <property type="entry name" value="NapD"/>
    <property type="match status" value="1"/>
</dbReference>
<dbReference type="PANTHER" id="PTHR38603">
    <property type="entry name" value="CHAPERONE NAPD"/>
    <property type="match status" value="1"/>
</dbReference>
<dbReference type="EMBL" id="BJXN01000013">
    <property type="protein sequence ID" value="GEM90441.1"/>
    <property type="molecule type" value="Genomic_DNA"/>
</dbReference>
<comment type="function">
    <text evidence="4">Chaperone for NapA, the catalytic subunit of the periplasmic nitrate reductase. It binds directly and specifically to the twin-arginine signal peptide of NapA, preventing premature interaction with the Tat translocase and premature export.</text>
</comment>
<protein>
    <recommendedName>
        <fullName evidence="4">Chaperone NapD</fullName>
    </recommendedName>
    <alternativeName>
        <fullName evidence="4">NapA signal peptide-binding chaperone NapD</fullName>
    </alternativeName>
</protein>
<sequence>MNVSGLVVRVNPERFAQVLEVLEAAPWAEVYTHDGESKLVVVVEAEDTAAEMAVYRTIEGVEGVLSVELAYSYSEELEDARDELEVQDGVPEVLADEVPADKVRYGGDVRTLLKEHLEKLQD</sequence>
<evidence type="ECO:0000256" key="1">
    <source>
        <dbReference type="ARBA" id="ARBA00004496"/>
    </source>
</evidence>